<dbReference type="InterPro" id="IPR004358">
    <property type="entry name" value="Sig_transdc_His_kin-like_C"/>
</dbReference>
<dbReference type="KEGG" id="ccac:CcaHIS019_0606760"/>
<reference evidence="8" key="1">
    <citation type="journal article" date="2023" name="BMC Genomics">
        <title>Chromosome-level genome assemblies of Cutaneotrichosporon spp. (Trichosporonales, Basidiomycota) reveal imbalanced evolution between nucleotide sequences and chromosome synteny.</title>
        <authorList>
            <person name="Kobayashi Y."/>
            <person name="Kayamori A."/>
            <person name="Aoki K."/>
            <person name="Shiwa Y."/>
            <person name="Matsutani M."/>
            <person name="Fujita N."/>
            <person name="Sugita T."/>
            <person name="Iwasaki W."/>
            <person name="Tanaka N."/>
            <person name="Takashima M."/>
        </authorList>
    </citation>
    <scope>NUCLEOTIDE SEQUENCE</scope>
    <source>
        <strain evidence="8">HIS019</strain>
    </source>
</reference>
<dbReference type="SUPFAM" id="SSF52172">
    <property type="entry name" value="CheY-like"/>
    <property type="match status" value="1"/>
</dbReference>
<dbReference type="Gene3D" id="3.30.450.40">
    <property type="match status" value="1"/>
</dbReference>
<dbReference type="InterPro" id="IPR005467">
    <property type="entry name" value="His_kinase_dom"/>
</dbReference>
<dbReference type="InterPro" id="IPR036097">
    <property type="entry name" value="HisK_dim/P_sf"/>
</dbReference>
<dbReference type="SUPFAM" id="SSF56112">
    <property type="entry name" value="Protein kinase-like (PK-like)"/>
    <property type="match status" value="1"/>
</dbReference>
<organism evidence="8 9">
    <name type="scientific">Cutaneotrichosporon cavernicola</name>
    <dbReference type="NCBI Taxonomy" id="279322"/>
    <lineage>
        <taxon>Eukaryota</taxon>
        <taxon>Fungi</taxon>
        <taxon>Dikarya</taxon>
        <taxon>Basidiomycota</taxon>
        <taxon>Agaricomycotina</taxon>
        <taxon>Tremellomycetes</taxon>
        <taxon>Trichosporonales</taxon>
        <taxon>Trichosporonaceae</taxon>
        <taxon>Cutaneotrichosporon</taxon>
    </lineage>
</organism>
<protein>
    <recommendedName>
        <fullName evidence="10">Histidine kinase</fullName>
    </recommendedName>
</protein>
<dbReference type="GO" id="GO:0000155">
    <property type="term" value="F:phosphorelay sensor kinase activity"/>
    <property type="evidence" value="ECO:0007669"/>
    <property type="project" value="InterPro"/>
</dbReference>
<keyword evidence="3" id="KW-0418">Kinase</keyword>
<evidence type="ECO:0000256" key="5">
    <source>
        <dbReference type="PROSITE-ProRule" id="PRU00169"/>
    </source>
</evidence>
<feature type="domain" description="Histidine kinase" evidence="6">
    <location>
        <begin position="1661"/>
        <end position="1891"/>
    </location>
</feature>
<dbReference type="CDD" id="cd16922">
    <property type="entry name" value="HATPase_EvgS-ArcB-TorS-like"/>
    <property type="match status" value="1"/>
</dbReference>
<evidence type="ECO:0000259" key="7">
    <source>
        <dbReference type="PROSITE" id="PS50110"/>
    </source>
</evidence>
<dbReference type="SMART" id="SM00388">
    <property type="entry name" value="HisKA"/>
    <property type="match status" value="1"/>
</dbReference>
<dbReference type="SUPFAM" id="SSF55874">
    <property type="entry name" value="ATPase domain of HSP90 chaperone/DNA topoisomerase II/histidine kinase"/>
    <property type="match status" value="1"/>
</dbReference>
<dbReference type="Proteomes" id="UP001233271">
    <property type="component" value="Chromosome 6"/>
</dbReference>
<dbReference type="InterPro" id="IPR036890">
    <property type="entry name" value="HATPase_C_sf"/>
</dbReference>
<dbReference type="Pfam" id="PF02518">
    <property type="entry name" value="HATPase_c"/>
    <property type="match status" value="1"/>
</dbReference>
<keyword evidence="2" id="KW-0808">Transferase</keyword>
<dbReference type="Gene3D" id="3.30.565.10">
    <property type="entry name" value="Histidine kinase-like ATPase, C-terminal domain"/>
    <property type="match status" value="1"/>
</dbReference>
<dbReference type="Pfam" id="PF00512">
    <property type="entry name" value="HisKA"/>
    <property type="match status" value="1"/>
</dbReference>
<dbReference type="CDD" id="cd17546">
    <property type="entry name" value="REC_hyHK_CKI1_RcsC-like"/>
    <property type="match status" value="1"/>
</dbReference>
<dbReference type="GeneID" id="85498087"/>
<accession>A0AA48QY77</accession>
<proteinExistence type="predicted"/>
<evidence type="ECO:0000256" key="3">
    <source>
        <dbReference type="ARBA" id="ARBA00022777"/>
    </source>
</evidence>
<keyword evidence="4" id="KW-0902">Two-component regulatory system</keyword>
<name>A0AA48QY77_9TREE</name>
<dbReference type="InterPro" id="IPR011009">
    <property type="entry name" value="Kinase-like_dom_sf"/>
</dbReference>
<dbReference type="SMART" id="SM00387">
    <property type="entry name" value="HATPase_c"/>
    <property type="match status" value="1"/>
</dbReference>
<evidence type="ECO:0000256" key="1">
    <source>
        <dbReference type="ARBA" id="ARBA00022553"/>
    </source>
</evidence>
<evidence type="ECO:0000313" key="8">
    <source>
        <dbReference type="EMBL" id="BEI94217.1"/>
    </source>
</evidence>
<dbReference type="Gene3D" id="1.10.287.130">
    <property type="match status" value="1"/>
</dbReference>
<dbReference type="SMART" id="SM00065">
    <property type="entry name" value="GAF"/>
    <property type="match status" value="1"/>
</dbReference>
<dbReference type="Gene3D" id="1.10.510.10">
    <property type="entry name" value="Transferase(Phosphotransferase) domain 1"/>
    <property type="match status" value="1"/>
</dbReference>
<feature type="domain" description="Response regulatory" evidence="7">
    <location>
        <begin position="2053"/>
        <end position="2170"/>
    </location>
</feature>
<dbReference type="PANTHER" id="PTHR45339:SF1">
    <property type="entry name" value="HYBRID SIGNAL TRANSDUCTION HISTIDINE KINASE J"/>
    <property type="match status" value="1"/>
</dbReference>
<dbReference type="InterPro" id="IPR041664">
    <property type="entry name" value="AAA_16"/>
</dbReference>
<evidence type="ECO:0000256" key="2">
    <source>
        <dbReference type="ARBA" id="ARBA00022679"/>
    </source>
</evidence>
<dbReference type="InterPro" id="IPR003594">
    <property type="entry name" value="HATPase_dom"/>
</dbReference>
<dbReference type="InterPro" id="IPR027417">
    <property type="entry name" value="P-loop_NTPase"/>
</dbReference>
<dbReference type="FunFam" id="3.30.565.10:FF:000010">
    <property type="entry name" value="Sensor histidine kinase RcsC"/>
    <property type="match status" value="1"/>
</dbReference>
<dbReference type="PROSITE" id="PS50110">
    <property type="entry name" value="RESPONSE_REGULATORY"/>
    <property type="match status" value="1"/>
</dbReference>
<dbReference type="InterPro" id="IPR011006">
    <property type="entry name" value="CheY-like_superfamily"/>
</dbReference>
<dbReference type="InterPro" id="IPR001789">
    <property type="entry name" value="Sig_transdc_resp-reg_receiver"/>
</dbReference>
<dbReference type="PANTHER" id="PTHR45339">
    <property type="entry name" value="HYBRID SIGNAL TRANSDUCTION HISTIDINE KINASE J"/>
    <property type="match status" value="1"/>
</dbReference>
<dbReference type="Pfam" id="PF01590">
    <property type="entry name" value="GAF"/>
    <property type="match status" value="1"/>
</dbReference>
<gene>
    <name evidence="8" type="ORF">CcaverHIS019_0606760</name>
</gene>
<dbReference type="InterPro" id="IPR029016">
    <property type="entry name" value="GAF-like_dom_sf"/>
</dbReference>
<dbReference type="CDD" id="cd00082">
    <property type="entry name" value="HisKA"/>
    <property type="match status" value="1"/>
</dbReference>
<evidence type="ECO:0000259" key="6">
    <source>
        <dbReference type="PROSITE" id="PS50109"/>
    </source>
</evidence>
<keyword evidence="1 5" id="KW-0597">Phosphoprotein</keyword>
<dbReference type="SMART" id="SM00448">
    <property type="entry name" value="REC"/>
    <property type="match status" value="1"/>
</dbReference>
<dbReference type="InterPro" id="IPR003018">
    <property type="entry name" value="GAF"/>
</dbReference>
<feature type="modified residue" description="4-aspartylphosphate" evidence="5">
    <location>
        <position position="2103"/>
    </location>
</feature>
<evidence type="ECO:0000313" key="9">
    <source>
        <dbReference type="Proteomes" id="UP001233271"/>
    </source>
</evidence>
<dbReference type="InterPro" id="IPR003661">
    <property type="entry name" value="HisK_dim/P_dom"/>
</dbReference>
<dbReference type="Pfam" id="PF13191">
    <property type="entry name" value="AAA_16"/>
    <property type="match status" value="1"/>
</dbReference>
<dbReference type="Gene3D" id="3.40.50.2300">
    <property type="match status" value="1"/>
</dbReference>
<dbReference type="SUPFAM" id="SSF52540">
    <property type="entry name" value="P-loop containing nucleoside triphosphate hydrolases"/>
    <property type="match status" value="1"/>
</dbReference>
<evidence type="ECO:0008006" key="10">
    <source>
        <dbReference type="Google" id="ProtNLM"/>
    </source>
</evidence>
<dbReference type="EMBL" id="AP028217">
    <property type="protein sequence ID" value="BEI94217.1"/>
    <property type="molecule type" value="Genomic_DNA"/>
</dbReference>
<evidence type="ECO:0000256" key="4">
    <source>
        <dbReference type="ARBA" id="ARBA00023012"/>
    </source>
</evidence>
<keyword evidence="9" id="KW-1185">Reference proteome</keyword>
<dbReference type="PRINTS" id="PR00344">
    <property type="entry name" value="BCTRLSENSOR"/>
</dbReference>
<dbReference type="SUPFAM" id="SSF47384">
    <property type="entry name" value="Homodimeric domain of signal transducing histidine kinase"/>
    <property type="match status" value="1"/>
</dbReference>
<dbReference type="RefSeq" id="XP_060459482.1">
    <property type="nucleotide sequence ID" value="XM_060603160.1"/>
</dbReference>
<dbReference type="PROSITE" id="PS50109">
    <property type="entry name" value="HIS_KIN"/>
    <property type="match status" value="1"/>
</dbReference>
<sequence>MTIPTESEFRARGLVNVVVDNSPPNSSTTFEAIHRSVSSNPRKQVQDEWVTGWASLDPTYEYPLLDDRRLDGRVRFSFCPNDDASVLSSFRRQSQIKALDTVPYTLGRPGVASSPTLSPTHEEGFPRRYRPPSHVIAWWEDDLGYWLVEESPGTTNTSFTDSWSMIVGADWPQFAEVSKVNCNGSASSTSEPSMLRWADACDLLLQTVICLQALHDRHISLNWCHPNVFGISHDGTVVVNRLWEATALPGLQVGMQLTQILSQCSLFTRDPIHHNSTYLSEGYIFRHLRYLAPEAAISRRVSAGNDIYSWGVLAYELLTGTTVDGGPDSPDLADIDFLADVHRHITTDIITPHDYLQRVIALGATVEMPPKQLSDIIMLSLAKDPEDRYQNLDTLAYDLRKLSQICRTNGDLTKFAVGEVDHMSRFSLPLTVIERGAELEALDVAFAAVANGSASSRVINIWGQSGNGKSRLVDEWSAKLEADDLGARCLVGHAKPDEHIRKPLTSFVQIFQSLLDRVLTDPRENGKVWLDRIKSALAGRWAFFVSLLSVESHRLLKEDDSVPIAPKIEGEKFISAFKSWSRQFLQLFATKLRPLVLVIDDIQWLPQNEVDIWRQVIDGPYPLNHVIVVSITGSATPVPPPASVLFSASSSLEVKRLTEEGVVAYIDKCLNGRVATSGLAIASFLYGETAGSPLFLRTLMTTLLKEQVVAFDFDSLQWRFDLVTLQSHLSDASFDSYLENVMRRFPPEVQELLKILSYLPSAGFPLKKLSKGLGKPVRDLESLMQVCAAIGVLALQPDHFCFTHERQRQAAQRLALSTEGAALQRRVFEFLTKEDLVNDYLYDAVELAVSAHSRGSDIAKSDALVSLLLDATARAMQHANFTAACHFVTTATDIVEGTEGLASWLKSHRELCFRYVRLSAEVSSVFHDHAATFAALNTLKPLCETPAESISVATLLVRQLIAANRTQDAMDVLFETFDEFGYNPDNPHVVSLWQPESVADVEEFERELKNGPTIGGDDHDDDHDDDHVLIMSLIGYAGPTIYITQPERRSSVFRLGVSVAKALGKLHDSTALVLAMHSICISHAPIQNALRALSLRITEMRSNSLLTNSALIALGAQSHCFMGFERVQDIMNIAFDGSVALADYEVAAYVVSLDLLTRLFSKIPVMWEVVTRRWELVKPYSTTSHHLLVNLPHQYAECLARPQRDAPWEMDGDFFGRGDFSSVQNPRMHVGTYDVLALRLHLLYDAPPKLLLQMLNRGRKTIPSNEGLTTGSEMHWLLALAALRTGTNLDLLETGREFLATYAPYSPDLKARLELLNMYERLSQDPFEALKDAEATIERFEDDDQMLLSGLLNFYTADLLIKCTGSPKLAAGFIGAAFRAYKIYQAAGLCEMLRDRYPIHCPPTPVTPRGPSDFLAVDVVPPPLRRESLAVSVSALTNSDSTVVSRTNDDPTTIEASTAFTDNNLDTLALMRSSLALAQEKDSLVLLCTLLRILCQFARCDYAAIALSDEDDKSTLRLKAAGPFQRITSYDLDASDDAAQTVCPTSIMLHVARTGIPITKPAKASRLRNDPFYNGRQPRTLLCLPIINQGGQSGVILLLSMSSTSAAVQSESTREVVSTLATFAHIIHTHHVCTSRLKTEVTMRTRELSNALQAKTQFLSQCSHELRSPLAAIMGLASVLETSSGLTAVQQEHLQTIIASGQDLLALISNILDHSKLESNSVQLESIPFSVREVVEGALDIIAPVAQSKNVELTVLTTLLSDPPGVIGDPFRVKQVLLNLLSNAVKFTPPGQAGRRTARVTVERTWEDLGDGCIKVALTVADTGVGIPSSKLHKLFKSFSQVDESITRSYGGSGLGLVISRDLARLLGGDCTVESEFGKGSTFTFTFVTQRDSSWQPTKLRRFDTTQDVFILSGGDMMWGHVLEEDLKEFNCRPTWFTEPLPMALTPGHPIGFNSGRHYQSIILDTSLIEPKTISEIKRLQPNAKIIYVAKATQISHEMERLNFGRDEILARPLKFNSLYKMIIPAPEDKNKRHPPRSKQKINRSLAKEKPLDVLVVDDSPVNVAVCRRILELYGYKEADAASDGMQAVEMSEKRRYDLILLDLQMPILDGFGALKRIRDSPLAGEPCVVSLSANVDKATQNRCTEAGFFAVLNKPVDIPRLGELLEEVWETRQKALQ</sequence>
<dbReference type="Pfam" id="PF00072">
    <property type="entry name" value="Response_reg"/>
    <property type="match status" value="1"/>
</dbReference>
<dbReference type="SUPFAM" id="SSF55781">
    <property type="entry name" value="GAF domain-like"/>
    <property type="match status" value="1"/>
</dbReference>